<dbReference type="FunCoup" id="A0A6C2YMC2">
    <property type="interactions" value="372"/>
</dbReference>
<evidence type="ECO:0000256" key="3">
    <source>
        <dbReference type="ARBA" id="ARBA00022755"/>
    </source>
</evidence>
<name>A0A6C2YMC2_9BACT</name>
<dbReference type="NCBIfam" id="TIGR01161">
    <property type="entry name" value="purK"/>
    <property type="match status" value="1"/>
</dbReference>
<gene>
    <name evidence="5 6" type="primary">purK</name>
    <name evidence="8" type="ORF">GMBLW1_15910</name>
</gene>
<dbReference type="PANTHER" id="PTHR11609:SF5">
    <property type="entry name" value="PHOSPHORIBOSYLAMINOIMIDAZOLE CARBOXYLASE"/>
    <property type="match status" value="1"/>
</dbReference>
<organism evidence="8">
    <name type="scientific">Tuwongella immobilis</name>
    <dbReference type="NCBI Taxonomy" id="692036"/>
    <lineage>
        <taxon>Bacteria</taxon>
        <taxon>Pseudomonadati</taxon>
        <taxon>Planctomycetota</taxon>
        <taxon>Planctomycetia</taxon>
        <taxon>Gemmatales</taxon>
        <taxon>Gemmataceae</taxon>
        <taxon>Tuwongella</taxon>
    </lineage>
</organism>
<dbReference type="FunFam" id="3.30.1490.20:FF:000015">
    <property type="entry name" value="N5-carboxyaminoimidazole ribonucleotide synthase"/>
    <property type="match status" value="1"/>
</dbReference>
<comment type="function">
    <text evidence="5">Catalyzes the ATP-dependent conversion of 5-aminoimidazole ribonucleotide (AIR) and HCO(3)(-) to N5-carboxyaminoimidazole ribonucleotide (N5-CAIR).</text>
</comment>
<dbReference type="GO" id="GO:0006189">
    <property type="term" value="P:'de novo' IMP biosynthetic process"/>
    <property type="evidence" value="ECO:0007669"/>
    <property type="project" value="UniProtKB-UniRule"/>
</dbReference>
<dbReference type="PANTHER" id="PTHR11609">
    <property type="entry name" value="PURINE BIOSYNTHESIS PROTEIN 6/7, PUR6/7"/>
    <property type="match status" value="1"/>
</dbReference>
<dbReference type="FunFam" id="3.30.470.20:FF:000029">
    <property type="entry name" value="N5-carboxyaminoimidazole ribonucleotide synthase"/>
    <property type="match status" value="1"/>
</dbReference>
<comment type="similarity">
    <text evidence="5 6">Belongs to the PurK/PurT family.</text>
</comment>
<dbReference type="NCBIfam" id="NF004679">
    <property type="entry name" value="PRK06019.1-5"/>
    <property type="match status" value="1"/>
</dbReference>
<comment type="function">
    <text evidence="6">Catalyzes the ATP-dependent conversion of 5-aminoimidazole ribonucleotide (AIR) and HCO(3)- to N5-carboxyaminoimidazole ribonucleotide (N5-CAIR).</text>
</comment>
<dbReference type="GO" id="GO:0046872">
    <property type="term" value="F:metal ion binding"/>
    <property type="evidence" value="ECO:0007669"/>
    <property type="project" value="InterPro"/>
</dbReference>
<dbReference type="NCBIfam" id="NF004676">
    <property type="entry name" value="PRK06019.1-2"/>
    <property type="match status" value="1"/>
</dbReference>
<dbReference type="Proteomes" id="UP000464378">
    <property type="component" value="Chromosome"/>
</dbReference>
<dbReference type="GO" id="GO:0004638">
    <property type="term" value="F:phosphoribosylaminoimidazole carboxylase activity"/>
    <property type="evidence" value="ECO:0007669"/>
    <property type="project" value="InterPro"/>
</dbReference>
<feature type="binding site" evidence="5">
    <location>
        <position position="146"/>
    </location>
    <ligand>
        <name>ATP</name>
        <dbReference type="ChEBI" id="CHEBI:30616"/>
    </ligand>
</feature>
<evidence type="ECO:0000256" key="2">
    <source>
        <dbReference type="ARBA" id="ARBA00022741"/>
    </source>
</evidence>
<evidence type="ECO:0000256" key="4">
    <source>
        <dbReference type="ARBA" id="ARBA00022840"/>
    </source>
</evidence>
<reference evidence="8" key="1">
    <citation type="submission" date="2019-04" db="EMBL/GenBank/DDBJ databases">
        <authorList>
            <consortium name="Science for Life Laboratories"/>
        </authorList>
    </citation>
    <scope>NUCLEOTIDE SEQUENCE</scope>
    <source>
        <strain evidence="8">MBLW1</strain>
    </source>
</reference>
<dbReference type="InParanoid" id="A0A6C2YMC2"/>
<dbReference type="GO" id="GO:0005524">
    <property type="term" value="F:ATP binding"/>
    <property type="evidence" value="ECO:0007669"/>
    <property type="project" value="UniProtKB-UniRule"/>
</dbReference>
<feature type="binding site" evidence="5">
    <location>
        <position position="212"/>
    </location>
    <ligand>
        <name>ATP</name>
        <dbReference type="ChEBI" id="CHEBI:30616"/>
    </ligand>
</feature>
<evidence type="ECO:0000256" key="6">
    <source>
        <dbReference type="RuleBase" id="RU361200"/>
    </source>
</evidence>
<dbReference type="GO" id="GO:0005829">
    <property type="term" value="C:cytosol"/>
    <property type="evidence" value="ECO:0007669"/>
    <property type="project" value="TreeGrafter"/>
</dbReference>
<evidence type="ECO:0000313" key="9">
    <source>
        <dbReference type="Proteomes" id="UP000464378"/>
    </source>
</evidence>
<evidence type="ECO:0000256" key="1">
    <source>
        <dbReference type="ARBA" id="ARBA00022598"/>
    </source>
</evidence>
<feature type="binding site" evidence="5">
    <location>
        <position position="106"/>
    </location>
    <ligand>
        <name>ATP</name>
        <dbReference type="ChEBI" id="CHEBI:30616"/>
    </ligand>
</feature>
<dbReference type="KEGG" id="tim:GMBLW1_15910"/>
<feature type="binding site" evidence="5">
    <location>
        <begin position="266"/>
        <end position="267"/>
    </location>
    <ligand>
        <name>ATP</name>
        <dbReference type="ChEBI" id="CHEBI:30616"/>
    </ligand>
</feature>
<dbReference type="Gene3D" id="3.30.470.20">
    <property type="entry name" value="ATP-grasp fold, B domain"/>
    <property type="match status" value="1"/>
</dbReference>
<keyword evidence="2 5" id="KW-0547">Nucleotide-binding</keyword>
<dbReference type="InterPro" id="IPR013815">
    <property type="entry name" value="ATP_grasp_subdomain_1"/>
</dbReference>
<feature type="binding site" evidence="5">
    <location>
        <position position="189"/>
    </location>
    <ligand>
        <name>ATP</name>
        <dbReference type="ChEBI" id="CHEBI:30616"/>
    </ligand>
</feature>
<accession>A0A6C2YMC2</accession>
<evidence type="ECO:0000256" key="5">
    <source>
        <dbReference type="HAMAP-Rule" id="MF_01928"/>
    </source>
</evidence>
<evidence type="ECO:0000259" key="7">
    <source>
        <dbReference type="PROSITE" id="PS50975"/>
    </source>
</evidence>
<keyword evidence="9" id="KW-1185">Reference proteome</keyword>
<dbReference type="FunFam" id="3.40.50.20:FF:000016">
    <property type="entry name" value="N5-carboxyaminoimidazole ribonucleotide synthase"/>
    <property type="match status" value="1"/>
</dbReference>
<dbReference type="SUPFAM" id="SSF56059">
    <property type="entry name" value="Glutathione synthetase ATP-binding domain-like"/>
    <property type="match status" value="1"/>
</dbReference>
<dbReference type="Pfam" id="PF02222">
    <property type="entry name" value="ATP-grasp"/>
    <property type="match status" value="1"/>
</dbReference>
<dbReference type="InterPro" id="IPR011054">
    <property type="entry name" value="Rudment_hybrid_motif"/>
</dbReference>
<keyword evidence="1 5" id="KW-0436">Ligase</keyword>
<dbReference type="InterPro" id="IPR011761">
    <property type="entry name" value="ATP-grasp"/>
</dbReference>
<dbReference type="Pfam" id="PF22660">
    <property type="entry name" value="RS_preATP-grasp-like"/>
    <property type="match status" value="1"/>
</dbReference>
<feature type="domain" description="ATP-grasp" evidence="7">
    <location>
        <begin position="110"/>
        <end position="296"/>
    </location>
</feature>
<sequence length="370" mass="41041">MTMPLLLTPKVGILGGGQLGRMLALAGYPLGITCQCLEPAKESAAAQVSERISGEFEDLQKLYELAKSSDVITLEFENVPVESTQWLSERVPVYPPPNALAIAQDRIQEKTFFRDLGIPVPAFRSVESRGDLDAAISELGLPAVLKTCRFGYDGKGQAMLTDPTSVDAAWERLGGRPLIYEAKIDFDREVSLIAVRSALGETAFYPLVENHHREGMLRRTLAPAPNLSPELQRLAESYAETAMRAMDYVGVLAIEFFQQNDRLMVNEMAPRVHNSGHWTIEGAETSQFENHLRAILGWPLGSTRLRGLSAMVNLIGFFPNPEVIHTIPGGHWHHYGKTERAGRKIGHVTFCAQTESERTWQLAHFPDHGK</sequence>
<comment type="catalytic activity">
    <reaction evidence="5 6">
        <text>5-amino-1-(5-phospho-beta-D-ribosyl)imidazole + hydrogencarbonate + ATP = 5-carboxyamino-1-(5-phospho-D-ribosyl)imidazole + ADP + phosphate + 2 H(+)</text>
        <dbReference type="Rhea" id="RHEA:19317"/>
        <dbReference type="ChEBI" id="CHEBI:15378"/>
        <dbReference type="ChEBI" id="CHEBI:17544"/>
        <dbReference type="ChEBI" id="CHEBI:30616"/>
        <dbReference type="ChEBI" id="CHEBI:43474"/>
        <dbReference type="ChEBI" id="CHEBI:58730"/>
        <dbReference type="ChEBI" id="CHEBI:137981"/>
        <dbReference type="ChEBI" id="CHEBI:456216"/>
        <dbReference type="EC" id="6.3.4.18"/>
    </reaction>
</comment>
<evidence type="ECO:0000313" key="8">
    <source>
        <dbReference type="EMBL" id="VIP02369.1"/>
    </source>
</evidence>
<feature type="binding site" evidence="5">
    <location>
        <begin position="151"/>
        <end position="157"/>
    </location>
    <ligand>
        <name>ATP</name>
        <dbReference type="ChEBI" id="CHEBI:30616"/>
    </ligand>
</feature>
<dbReference type="EMBL" id="LR593887">
    <property type="protein sequence ID" value="VTS01193.1"/>
    <property type="molecule type" value="Genomic_DNA"/>
</dbReference>
<dbReference type="InterPro" id="IPR054350">
    <property type="entry name" value="PurT/PurK_preATP-grasp"/>
</dbReference>
<dbReference type="SUPFAM" id="SSF51246">
    <property type="entry name" value="Rudiment single hybrid motif"/>
    <property type="match status" value="1"/>
</dbReference>
<dbReference type="InterPro" id="IPR016185">
    <property type="entry name" value="PreATP-grasp_dom_sf"/>
</dbReference>
<dbReference type="PROSITE" id="PS50975">
    <property type="entry name" value="ATP_GRASP"/>
    <property type="match status" value="1"/>
</dbReference>
<proteinExistence type="inferred from homology"/>
<keyword evidence="4 5" id="KW-0067">ATP-binding</keyword>
<dbReference type="AlphaFoldDB" id="A0A6C2YMC2"/>
<dbReference type="HAMAP" id="MF_01928">
    <property type="entry name" value="PurK"/>
    <property type="match status" value="1"/>
</dbReference>
<dbReference type="InterPro" id="IPR003135">
    <property type="entry name" value="ATP-grasp_carboxylate-amine"/>
</dbReference>
<feature type="binding site" evidence="5">
    <location>
        <begin position="181"/>
        <end position="184"/>
    </location>
    <ligand>
        <name>ATP</name>
        <dbReference type="ChEBI" id="CHEBI:30616"/>
    </ligand>
</feature>
<dbReference type="InterPro" id="IPR040686">
    <property type="entry name" value="PurK_C"/>
</dbReference>
<dbReference type="Gene3D" id="3.30.1490.20">
    <property type="entry name" value="ATP-grasp fold, A domain"/>
    <property type="match status" value="1"/>
</dbReference>
<dbReference type="GO" id="GO:0034028">
    <property type="term" value="F:5-(carboxyamino)imidazole ribonucleotide synthase activity"/>
    <property type="evidence" value="ECO:0007669"/>
    <property type="project" value="UniProtKB-UniRule"/>
</dbReference>
<comment type="subunit">
    <text evidence="5 6">Homodimer.</text>
</comment>
<keyword evidence="3 5" id="KW-0658">Purine biosynthesis</keyword>
<comment type="pathway">
    <text evidence="5 6">Purine metabolism; IMP biosynthesis via de novo pathway; 5-amino-1-(5-phospho-D-ribosyl)imidazole-4-carboxylate from 5-amino-1-(5-phospho-D-ribosyl)imidazole (N5-CAIR route): step 1/2.</text>
</comment>
<dbReference type="UniPathway" id="UPA00074">
    <property type="reaction ID" value="UER00942"/>
</dbReference>
<dbReference type="Pfam" id="PF17769">
    <property type="entry name" value="PurK_C"/>
    <property type="match status" value="1"/>
</dbReference>
<dbReference type="EC" id="6.3.4.18" evidence="5 6"/>
<dbReference type="EMBL" id="LR586016">
    <property type="protein sequence ID" value="VIP02369.1"/>
    <property type="molecule type" value="Genomic_DNA"/>
</dbReference>
<dbReference type="SUPFAM" id="SSF52440">
    <property type="entry name" value="PreATP-grasp domain"/>
    <property type="match status" value="1"/>
</dbReference>
<dbReference type="Gene3D" id="3.40.50.20">
    <property type="match status" value="1"/>
</dbReference>
<protein>
    <recommendedName>
        <fullName evidence="5 6">N5-carboxyaminoimidazole ribonucleotide synthase</fullName>
        <shortName evidence="5 6">N5-CAIR synthase</shortName>
        <ecNumber evidence="5 6">6.3.4.18</ecNumber>
    </recommendedName>
    <alternativeName>
        <fullName evidence="5 6">5-(carboxyamino)imidazole ribonucleotide synthetase</fullName>
    </alternativeName>
</protein>
<dbReference type="InterPro" id="IPR005875">
    <property type="entry name" value="PurK"/>
</dbReference>